<dbReference type="EMBL" id="MJFZ01001929">
    <property type="protein sequence ID" value="RAW21231.1"/>
    <property type="molecule type" value="Genomic_DNA"/>
</dbReference>
<name>A0A329R9S8_9STRA</name>
<dbReference type="AlphaFoldDB" id="A0A329R9S8"/>
<comment type="caution">
    <text evidence="3">The sequence shown here is derived from an EMBL/GenBank/DDBJ whole genome shotgun (WGS) entry which is preliminary data.</text>
</comment>
<dbReference type="Proteomes" id="UP000251314">
    <property type="component" value="Unassembled WGS sequence"/>
</dbReference>
<keyword evidence="4" id="KW-1185">Reference proteome</keyword>
<dbReference type="InterPro" id="IPR029526">
    <property type="entry name" value="PGBD"/>
</dbReference>
<evidence type="ECO:0000313" key="4">
    <source>
        <dbReference type="Proteomes" id="UP000251314"/>
    </source>
</evidence>
<evidence type="ECO:0000256" key="1">
    <source>
        <dbReference type="SAM" id="Phobius"/>
    </source>
</evidence>
<sequence length="143" mass="16691">MTEDTIHRNITGVGSTTVTFPKLVSDYQCWMGGVDVHDQLRLQSYSIQTAFRFQKYYTSLFMGFLDLALVNAYITYKQTCLIKRRMPKDRGDWYLTLHKQLLQLKADDFVDAVAPTPSPTTRSRKRRRLDGHIHIQFDDWVAV</sequence>
<protein>
    <recommendedName>
        <fullName evidence="2">PiggyBac transposable element-derived protein domain-containing protein</fullName>
    </recommendedName>
</protein>
<gene>
    <name evidence="3" type="ORF">PC110_g22326</name>
</gene>
<reference evidence="3 4" key="1">
    <citation type="submission" date="2018-01" db="EMBL/GenBank/DDBJ databases">
        <title>Draft genome of the strawberry crown rot pathogen Phytophthora cactorum.</title>
        <authorList>
            <person name="Armitage A.D."/>
            <person name="Lysoe E."/>
            <person name="Nellist C.F."/>
            <person name="Harrison R.J."/>
            <person name="Brurberg M.B."/>
        </authorList>
    </citation>
    <scope>NUCLEOTIDE SEQUENCE [LARGE SCALE GENOMIC DNA]</scope>
    <source>
        <strain evidence="3 4">10300</strain>
    </source>
</reference>
<dbReference type="VEuPathDB" id="FungiDB:PC110_g22326"/>
<dbReference type="OrthoDB" id="93492at2759"/>
<evidence type="ECO:0000313" key="3">
    <source>
        <dbReference type="EMBL" id="RAW21231.1"/>
    </source>
</evidence>
<dbReference type="PANTHER" id="PTHR46599:SF3">
    <property type="entry name" value="PIGGYBAC TRANSPOSABLE ELEMENT-DERIVED PROTEIN 4"/>
    <property type="match status" value="1"/>
</dbReference>
<proteinExistence type="predicted"/>
<keyword evidence="1" id="KW-0812">Transmembrane</keyword>
<dbReference type="Pfam" id="PF13843">
    <property type="entry name" value="DDE_Tnp_1_7"/>
    <property type="match status" value="1"/>
</dbReference>
<accession>A0A329R9S8</accession>
<evidence type="ECO:0000259" key="2">
    <source>
        <dbReference type="Pfam" id="PF13843"/>
    </source>
</evidence>
<feature type="domain" description="PiggyBac transposable element-derived protein" evidence="2">
    <location>
        <begin position="16"/>
        <end position="73"/>
    </location>
</feature>
<dbReference type="PANTHER" id="PTHR46599">
    <property type="entry name" value="PIGGYBAC TRANSPOSABLE ELEMENT-DERIVED PROTEIN 4"/>
    <property type="match status" value="1"/>
</dbReference>
<keyword evidence="1" id="KW-1133">Transmembrane helix</keyword>
<organism evidence="3 4">
    <name type="scientific">Phytophthora cactorum</name>
    <dbReference type="NCBI Taxonomy" id="29920"/>
    <lineage>
        <taxon>Eukaryota</taxon>
        <taxon>Sar</taxon>
        <taxon>Stramenopiles</taxon>
        <taxon>Oomycota</taxon>
        <taxon>Peronosporomycetes</taxon>
        <taxon>Peronosporales</taxon>
        <taxon>Peronosporaceae</taxon>
        <taxon>Phytophthora</taxon>
    </lineage>
</organism>
<feature type="transmembrane region" description="Helical" evidence="1">
    <location>
        <begin position="56"/>
        <end position="76"/>
    </location>
</feature>
<keyword evidence="1" id="KW-0472">Membrane</keyword>
<dbReference type="STRING" id="29920.A0A329R9S8"/>